<comment type="caution">
    <text evidence="2">The sequence shown here is derived from an EMBL/GenBank/DDBJ whole genome shotgun (WGS) entry which is preliminary data.</text>
</comment>
<accession>A0A151XZS3</accession>
<organism evidence="2 3">
    <name type="scientific">Acinetobacter pragensis</name>
    <dbReference type="NCBI Taxonomy" id="1806892"/>
    <lineage>
        <taxon>Bacteria</taxon>
        <taxon>Pseudomonadati</taxon>
        <taxon>Pseudomonadota</taxon>
        <taxon>Gammaproteobacteria</taxon>
        <taxon>Moraxellales</taxon>
        <taxon>Moraxellaceae</taxon>
        <taxon>Acinetobacter</taxon>
    </lineage>
</organism>
<feature type="chain" id="PRO_5007592104" evidence="1">
    <location>
        <begin position="25"/>
        <end position="390"/>
    </location>
</feature>
<dbReference type="EMBL" id="LUAW01000029">
    <property type="protein sequence ID" value="KYQ71300.1"/>
    <property type="molecule type" value="Genomic_DNA"/>
</dbReference>
<dbReference type="Proteomes" id="UP000076276">
    <property type="component" value="Unassembled WGS sequence"/>
</dbReference>
<dbReference type="OrthoDB" id="625456at2"/>
<gene>
    <name evidence="2" type="ORF">AZH43_15325</name>
</gene>
<evidence type="ECO:0000256" key="1">
    <source>
        <dbReference type="SAM" id="SignalP"/>
    </source>
</evidence>
<proteinExistence type="predicted"/>
<dbReference type="STRING" id="1806892.AZH43_15325"/>
<feature type="signal peptide" evidence="1">
    <location>
        <begin position="1"/>
        <end position="24"/>
    </location>
</feature>
<name>A0A151XZS3_9GAMM</name>
<dbReference type="AlphaFoldDB" id="A0A151XZS3"/>
<dbReference type="SUPFAM" id="SSF56935">
    <property type="entry name" value="Porins"/>
    <property type="match status" value="1"/>
</dbReference>
<reference evidence="2 3" key="1">
    <citation type="submission" date="2016-03" db="EMBL/GenBank/DDBJ databases">
        <title>Acinetobacter genomospecies 28 strain ANC 4149.</title>
        <authorList>
            <person name="Radolfova-Krizova L."/>
            <person name="Nemec A."/>
        </authorList>
    </citation>
    <scope>NUCLEOTIDE SEQUENCE [LARGE SCALE GENOMIC DNA]</scope>
    <source>
        <strain evidence="2 3">ANC 4149</strain>
    </source>
</reference>
<dbReference type="RefSeq" id="WP_067670293.1">
    <property type="nucleotide sequence ID" value="NZ_CBCSIK010000007.1"/>
</dbReference>
<keyword evidence="1" id="KW-0732">Signal</keyword>
<protein>
    <submittedName>
        <fullName evidence="2">Uncharacterized protein</fullName>
    </submittedName>
</protein>
<dbReference type="PROSITE" id="PS51257">
    <property type="entry name" value="PROKAR_LIPOPROTEIN"/>
    <property type="match status" value="1"/>
</dbReference>
<keyword evidence="3" id="KW-1185">Reference proteome</keyword>
<evidence type="ECO:0000313" key="2">
    <source>
        <dbReference type="EMBL" id="KYQ71300.1"/>
    </source>
</evidence>
<sequence>MQKKALSGCMALIVMGCVGTPAFAQDLSIGDPKSDLGELKVSGFLRAKYQDKSWSDNDHKLTFDAAKVNLDYTSPKVFGHIEYRCYQFDKLCDFSTLVDAYAGYNLNENHLIQAGLQPVPFGPGRFWESNYYGGVITQIGLEDVHNLGLKYQGKFETGTKVELAYFTGDGGKYSGPYSDDASRYTTNFVKPEDPTLTHLDEKNMFIARVQQDLSGLPEGMSSSLGASYWYSDIENKTNGQTGDRKAWSIFGNVAYNDLTLGLTVGKNDVDNKDPITPESSLMGSFDDNFMVANEGMFYTADVSYTFKNVGKLDAVTPYAMYSTYDKSKDGFKKSSRNLVGVAAYYKDLAFVAEYIVGKNDYLIGGPSDSYAAGSDTDTHELLNLQVYYNF</sequence>
<evidence type="ECO:0000313" key="3">
    <source>
        <dbReference type="Proteomes" id="UP000076276"/>
    </source>
</evidence>